<reference evidence="4" key="1">
    <citation type="submission" date="2014-11" db="EMBL/GenBank/DDBJ databases">
        <authorList>
            <person name="Otto D Thomas"/>
            <person name="Naeem Raeece"/>
        </authorList>
    </citation>
    <scope>NUCLEOTIDE SEQUENCE</scope>
</reference>
<evidence type="ECO:0008006" key="5">
    <source>
        <dbReference type="Google" id="ProtNLM"/>
    </source>
</evidence>
<feature type="region of interest" description="Disordered" evidence="3">
    <location>
        <begin position="1"/>
        <end position="48"/>
    </location>
</feature>
<dbReference type="EMBL" id="CDMZ01005720">
    <property type="protein sequence ID" value="CEM53720.1"/>
    <property type="molecule type" value="Genomic_DNA"/>
</dbReference>
<dbReference type="VEuPathDB" id="CryptoDB:Cvel_12206"/>
<dbReference type="PANTHER" id="PTHR44267:SF1">
    <property type="entry name" value="WD REPEAT-CONTAINING PROTEIN 43"/>
    <property type="match status" value="1"/>
</dbReference>
<dbReference type="GO" id="GO:0000462">
    <property type="term" value="P:maturation of SSU-rRNA from tricistronic rRNA transcript (SSU-rRNA, 5.8S rRNA, LSU-rRNA)"/>
    <property type="evidence" value="ECO:0007669"/>
    <property type="project" value="TreeGrafter"/>
</dbReference>
<evidence type="ECO:0000256" key="3">
    <source>
        <dbReference type="SAM" id="MobiDB-lite"/>
    </source>
</evidence>
<dbReference type="AlphaFoldDB" id="A0A0G4I986"/>
<feature type="compositionally biased region" description="Acidic residues" evidence="3">
    <location>
        <begin position="258"/>
        <end position="304"/>
    </location>
</feature>
<feature type="compositionally biased region" description="Basic and acidic residues" evidence="3">
    <location>
        <begin position="1"/>
        <end position="15"/>
    </location>
</feature>
<organism evidence="4">
    <name type="scientific">Chromera velia CCMP2878</name>
    <dbReference type="NCBI Taxonomy" id="1169474"/>
    <lineage>
        <taxon>Eukaryota</taxon>
        <taxon>Sar</taxon>
        <taxon>Alveolata</taxon>
        <taxon>Colpodellida</taxon>
        <taxon>Chromeraceae</taxon>
        <taxon>Chromera</taxon>
    </lineage>
</organism>
<feature type="compositionally biased region" description="Low complexity" evidence="3">
    <location>
        <begin position="20"/>
        <end position="48"/>
    </location>
</feature>
<name>A0A0G4I986_9ALVE</name>
<proteinExistence type="predicted"/>
<comment type="subcellular location">
    <subcellularLocation>
        <location evidence="1">Nucleus</location>
    </subcellularLocation>
</comment>
<evidence type="ECO:0000256" key="1">
    <source>
        <dbReference type="ARBA" id="ARBA00004123"/>
    </source>
</evidence>
<dbReference type="InterPro" id="IPR052414">
    <property type="entry name" value="U3_snoRNA-assoc_WDR"/>
</dbReference>
<evidence type="ECO:0000256" key="2">
    <source>
        <dbReference type="ARBA" id="ARBA00023242"/>
    </source>
</evidence>
<sequence length="304" mass="33115">MDSELQRLRDGWEARRRNRAASAGESADGAAAAASSSSPFSSSRPGASLSLPFSSKDPLSDCGLTLRGVVDALRRVHGDADVDGEGEGGSEGIVGTEQMMVDAAREALRVDSTSCLEALGNPRNDRLITHAVKRLTQAECFDLLELIGSRLQQENTPLICGLFAWTRDIIRLHKKDAASDPGVIRALKAISAAARQRTRLQGTLRKLLVRLMNAKFLEEVTTGLHGKGAGRRLRPKEKDKQAQSSRLPNGPGAPAGMESEEEDEEDEEEEEEEEDEEDEEEKAGDDDSDSDEVEEDEEDEDEDI</sequence>
<dbReference type="GO" id="GO:0005730">
    <property type="term" value="C:nucleolus"/>
    <property type="evidence" value="ECO:0007669"/>
    <property type="project" value="TreeGrafter"/>
</dbReference>
<feature type="region of interest" description="Disordered" evidence="3">
    <location>
        <begin position="225"/>
        <end position="304"/>
    </location>
</feature>
<dbReference type="PANTHER" id="PTHR44267">
    <property type="entry name" value="WD REPEAT-CONTAINING PROTEIN 43"/>
    <property type="match status" value="1"/>
</dbReference>
<accession>A0A0G4I986</accession>
<protein>
    <recommendedName>
        <fullName evidence="5">Small-subunit processome Utp12 domain-containing protein</fullName>
    </recommendedName>
</protein>
<evidence type="ECO:0000313" key="4">
    <source>
        <dbReference type="EMBL" id="CEM53720.1"/>
    </source>
</evidence>
<gene>
    <name evidence="4" type="ORF">Cvel_12206</name>
</gene>
<keyword evidence="2" id="KW-0539">Nucleus</keyword>